<dbReference type="NCBIfam" id="TIGR00199">
    <property type="entry name" value="PncC_domain"/>
    <property type="match status" value="1"/>
</dbReference>
<protein>
    <recommendedName>
        <fullName evidence="11">CDP-diacylglycerol--glycerol-3-phosphate 3-phosphatidyltransferase</fullName>
        <ecNumber evidence="11">2.7.8.5</ecNumber>
    </recommendedName>
</protein>
<dbReference type="InterPro" id="IPR000462">
    <property type="entry name" value="CDP-OH_P_trans"/>
</dbReference>
<evidence type="ECO:0000256" key="5">
    <source>
        <dbReference type="ARBA" id="ARBA00022692"/>
    </source>
</evidence>
<feature type="transmembrane region" description="Helical" evidence="13">
    <location>
        <begin position="21"/>
        <end position="41"/>
    </location>
</feature>
<accession>A0ABT7DIF9</accession>
<dbReference type="InterPro" id="IPR050324">
    <property type="entry name" value="CDP-alcohol_PTase-I"/>
</dbReference>
<feature type="transmembrane region" description="Helical" evidence="13">
    <location>
        <begin position="56"/>
        <end position="76"/>
    </location>
</feature>
<dbReference type="EC" id="2.7.8.5" evidence="11"/>
<evidence type="ECO:0000256" key="11">
    <source>
        <dbReference type="NCBIfam" id="TIGR00560"/>
    </source>
</evidence>
<keyword evidence="6 13" id="KW-1133">Transmembrane helix</keyword>
<evidence type="ECO:0000256" key="10">
    <source>
        <dbReference type="ARBA" id="ARBA00023264"/>
    </source>
</evidence>
<keyword evidence="16" id="KW-1185">Reference proteome</keyword>
<keyword evidence="10" id="KW-1208">Phospholipid metabolism</keyword>
<dbReference type="InterPro" id="IPR043130">
    <property type="entry name" value="CDP-OH_PTrfase_TM_dom"/>
</dbReference>
<evidence type="ECO:0000256" key="4">
    <source>
        <dbReference type="ARBA" id="ARBA00022679"/>
    </source>
</evidence>
<organism evidence="15 16">
    <name type="scientific">Gordonibacter faecis</name>
    <dbReference type="NCBI Taxonomy" id="3047475"/>
    <lineage>
        <taxon>Bacteria</taxon>
        <taxon>Bacillati</taxon>
        <taxon>Actinomycetota</taxon>
        <taxon>Coriobacteriia</taxon>
        <taxon>Eggerthellales</taxon>
        <taxon>Eggerthellaceae</taxon>
        <taxon>Gordonibacter</taxon>
    </lineage>
</organism>
<evidence type="ECO:0000256" key="12">
    <source>
        <dbReference type="RuleBase" id="RU003750"/>
    </source>
</evidence>
<dbReference type="Gene3D" id="1.20.120.1760">
    <property type="match status" value="1"/>
</dbReference>
<comment type="caution">
    <text evidence="15">The sequence shown here is derived from an EMBL/GenBank/DDBJ whole genome shotgun (WGS) entry which is preliminary data.</text>
</comment>
<dbReference type="EMBL" id="JASJEU010000003">
    <property type="protein sequence ID" value="MDJ1649313.1"/>
    <property type="molecule type" value="Genomic_DNA"/>
</dbReference>
<evidence type="ECO:0000256" key="8">
    <source>
        <dbReference type="ARBA" id="ARBA00023136"/>
    </source>
</evidence>
<feature type="domain" description="CinA C-terminal" evidence="14">
    <location>
        <begin position="250"/>
        <end position="400"/>
    </location>
</feature>
<keyword evidence="4 12" id="KW-0808">Transferase</keyword>
<proteinExistence type="inferred from homology"/>
<evidence type="ECO:0000256" key="13">
    <source>
        <dbReference type="SAM" id="Phobius"/>
    </source>
</evidence>
<evidence type="ECO:0000313" key="15">
    <source>
        <dbReference type="EMBL" id="MDJ1649313.1"/>
    </source>
</evidence>
<comment type="subcellular location">
    <subcellularLocation>
        <location evidence="1">Membrane</location>
        <topology evidence="1">Multi-pass membrane protein</topology>
    </subcellularLocation>
</comment>
<dbReference type="Pfam" id="PF01066">
    <property type="entry name" value="CDP-OH_P_transf"/>
    <property type="match status" value="1"/>
</dbReference>
<dbReference type="RefSeq" id="WP_283830644.1">
    <property type="nucleotide sequence ID" value="NZ_JASJEU010000003.1"/>
</dbReference>
<evidence type="ECO:0000256" key="6">
    <source>
        <dbReference type="ARBA" id="ARBA00022989"/>
    </source>
</evidence>
<evidence type="ECO:0000313" key="16">
    <source>
        <dbReference type="Proteomes" id="UP001232750"/>
    </source>
</evidence>
<dbReference type="Gene3D" id="3.90.950.20">
    <property type="entry name" value="CinA-like"/>
    <property type="match status" value="1"/>
</dbReference>
<evidence type="ECO:0000256" key="3">
    <source>
        <dbReference type="ARBA" id="ARBA00022516"/>
    </source>
</evidence>
<dbReference type="GO" id="GO:0008444">
    <property type="term" value="F:CDP-diacylglycerol-glycerol-3-phosphate 3-phosphatidyltransferase activity"/>
    <property type="evidence" value="ECO:0007669"/>
    <property type="project" value="UniProtKB-EC"/>
</dbReference>
<evidence type="ECO:0000256" key="2">
    <source>
        <dbReference type="ARBA" id="ARBA00010441"/>
    </source>
</evidence>
<dbReference type="NCBIfam" id="TIGR00560">
    <property type="entry name" value="pgsA"/>
    <property type="match status" value="1"/>
</dbReference>
<dbReference type="SUPFAM" id="SSF142433">
    <property type="entry name" value="CinA-like"/>
    <property type="match status" value="1"/>
</dbReference>
<keyword evidence="3" id="KW-0444">Lipid biosynthesis</keyword>
<keyword evidence="5 13" id="KW-0812">Transmembrane</keyword>
<feature type="transmembrane region" description="Helical" evidence="13">
    <location>
        <begin position="182"/>
        <end position="204"/>
    </location>
</feature>
<dbReference type="PANTHER" id="PTHR14269:SF62">
    <property type="entry name" value="CDP-DIACYLGLYCEROL--GLYCEROL-3-PHOSPHATE 3-PHOSPHATIDYLTRANSFERASE 1, CHLOROPLASTIC"/>
    <property type="match status" value="1"/>
</dbReference>
<dbReference type="PANTHER" id="PTHR14269">
    <property type="entry name" value="CDP-DIACYLGLYCEROL--GLYCEROL-3-PHOSPHATE 3-PHOSPHATIDYLTRANSFERASE-RELATED"/>
    <property type="match status" value="1"/>
</dbReference>
<keyword evidence="8 13" id="KW-0472">Membrane</keyword>
<evidence type="ECO:0000256" key="9">
    <source>
        <dbReference type="ARBA" id="ARBA00023209"/>
    </source>
</evidence>
<evidence type="ECO:0000259" key="14">
    <source>
        <dbReference type="Pfam" id="PF02464"/>
    </source>
</evidence>
<comment type="similarity">
    <text evidence="2 12">Belongs to the CDP-alcohol phosphatidyltransferase class-I family.</text>
</comment>
<dbReference type="InterPro" id="IPR008136">
    <property type="entry name" value="CinA_C"/>
</dbReference>
<dbReference type="InterPro" id="IPR048254">
    <property type="entry name" value="CDP_ALCOHOL_P_TRANSF_CS"/>
</dbReference>
<dbReference type="Pfam" id="PF02464">
    <property type="entry name" value="CinA"/>
    <property type="match status" value="1"/>
</dbReference>
<dbReference type="Proteomes" id="UP001232750">
    <property type="component" value="Unassembled WGS sequence"/>
</dbReference>
<reference evidence="15 16" key="1">
    <citation type="submission" date="2023-05" db="EMBL/GenBank/DDBJ databases">
        <title>Gordonibacter KGMB12511T sp. nov., isolated from faeces of healthy Korean.</title>
        <authorList>
            <person name="Kim H.S."/>
            <person name="Kim J.-S."/>
            <person name="Suh M.K."/>
            <person name="Eom M.K."/>
            <person name="Do H.E."/>
            <person name="Lee J.-S."/>
        </authorList>
    </citation>
    <scope>NUCLEOTIDE SEQUENCE [LARGE SCALE GENOMIC DNA]</scope>
    <source>
        <strain evidence="15 16">KGMB12511</strain>
    </source>
</reference>
<dbReference type="InterPro" id="IPR004570">
    <property type="entry name" value="Phosphatidylglycerol_P_synth"/>
</dbReference>
<evidence type="ECO:0000256" key="7">
    <source>
        <dbReference type="ARBA" id="ARBA00023098"/>
    </source>
</evidence>
<dbReference type="InterPro" id="IPR036653">
    <property type="entry name" value="CinA-like_C"/>
</dbReference>
<evidence type="ECO:0000256" key="1">
    <source>
        <dbReference type="ARBA" id="ARBA00004141"/>
    </source>
</evidence>
<keyword evidence="7" id="KW-0443">Lipid metabolism</keyword>
<feature type="transmembrane region" description="Helical" evidence="13">
    <location>
        <begin position="97"/>
        <end position="120"/>
    </location>
</feature>
<sequence length="408" mass="42228">MSTTGQVEPTPTDKLWTPANIVTLVRICLVPVFVVALLSPWPQWFGLPQVADDSKSLIAAGIFILISCTDWLDGYLARSRGEVTDFGKFMDPLADKILVAAALLALVELGSLPSWVVLVILAREFIVSGVRMVAASEGVVIAASWYGKFKTVFQMIAIVLFCVKDSYMVGSIGAAFSDWLWLLSWAVMIVALVLTIVSMLDYIAKARHLIGFGPKGGKKVAGGSASPVADVQEHGAAGVGVSEADPGLEGLAAEVIAAARAAGATVGTAESLTGGLIAGALTGVPGSSEVVRGGVVSYVNEVKHGLLGVPSQTLECEGAVSAQTARAMAEGARRDLGCDMAIAVTGIAGPGGAEPGKPVGTVWVGFADGAQTEAQLYEFSGDRAQVRAQTVCVALERLLAAFEPAERA</sequence>
<name>A0ABT7DIF9_9ACTN</name>
<keyword evidence="9" id="KW-0594">Phospholipid biosynthesis</keyword>
<gene>
    <name evidence="15" type="primary">pgsA</name>
    <name evidence="15" type="ORF">QNJ86_00715</name>
</gene>
<dbReference type="PROSITE" id="PS00379">
    <property type="entry name" value="CDP_ALCOHOL_P_TRANSF"/>
    <property type="match status" value="1"/>
</dbReference>